<dbReference type="SMART" id="SM00331">
    <property type="entry name" value="PP2C_SIG"/>
    <property type="match status" value="1"/>
</dbReference>
<evidence type="ECO:0000256" key="4">
    <source>
        <dbReference type="ARBA" id="ARBA00022723"/>
    </source>
</evidence>
<keyword evidence="4 11" id="KW-0479">Metal-binding</keyword>
<dbReference type="Proteomes" id="UP000504621">
    <property type="component" value="Unplaced"/>
</dbReference>
<dbReference type="InterPro" id="IPR039123">
    <property type="entry name" value="PPTC7"/>
</dbReference>
<sequence length="462" mass="49766">MPPVVLSKLNPAIYTGFQRAISGRQVRLCNPTSSLLRQRTLLSANSGLTQFLPYSINLISDSRFVLNQLCTRAKTMAVSGSKAVFGDVYVDELVASCGNGLDSLKPTGVYFPDRSHGSCQKVSMTLRKREQTNNRFVYGYYVYDAMQRNTKYNPPFGPRIKSIHTSSLLCSCAGAAHDVSFDGGSKDEQIASLPEQAIPGEKTLTLVSGSCYLPHPAKEETGGEDAYFICANEQAIGVADGVGGWAEVGIDAGEFARELMSNSVTAILDEPKGSIDPARVLEKAHSSTKSQGSSTACIIALTDEGIHAINLGDSGFMVVRDGCTVFHSPVQQHGFNFTYQLESGNNGDLPSSGQVFRIPVLPGDVIVAGTDGLFDNLYNNEVTAGVIHALRSGFSPEVTAKQIAALARERAVDKHRQTPFAKAALDAGFRYYGGKLDDITVVVSYVTSSAKVRKRKAMRSFF</sequence>
<gene>
    <name evidence="14 15" type="primary">LOC110429468</name>
</gene>
<reference evidence="14 15" key="1">
    <citation type="submission" date="2025-04" db="UniProtKB">
        <authorList>
            <consortium name="RefSeq"/>
        </authorList>
    </citation>
    <scope>IDENTIFICATION</scope>
    <source>
        <tissue evidence="14 15">Leaf</tissue>
    </source>
</reference>
<feature type="domain" description="PPM-type phosphatase" evidence="12">
    <location>
        <begin position="210"/>
        <end position="446"/>
    </location>
</feature>
<evidence type="ECO:0000256" key="3">
    <source>
        <dbReference type="ARBA" id="ARBA00006702"/>
    </source>
</evidence>
<dbReference type="Pfam" id="PF13672">
    <property type="entry name" value="PP2C_2"/>
    <property type="match status" value="1"/>
</dbReference>
<keyword evidence="7 11" id="KW-0904">Protein phosphatase</keyword>
<keyword evidence="8 11" id="KW-0464">Manganese</keyword>
<evidence type="ECO:0000313" key="14">
    <source>
        <dbReference type="RefSeq" id="XP_021301199.1"/>
    </source>
</evidence>
<evidence type="ECO:0000256" key="11">
    <source>
        <dbReference type="RuleBase" id="RU366020"/>
    </source>
</evidence>
<dbReference type="PANTHER" id="PTHR12320:SF56">
    <property type="entry name" value="PROTEIN PHOSPHATASE"/>
    <property type="match status" value="1"/>
</dbReference>
<comment type="similarity">
    <text evidence="3 11">Belongs to the PP2C family.</text>
</comment>
<dbReference type="Gene3D" id="3.60.40.10">
    <property type="entry name" value="PPM-type phosphatase domain"/>
    <property type="match status" value="2"/>
</dbReference>
<dbReference type="GO" id="GO:0004722">
    <property type="term" value="F:protein serine/threonine phosphatase activity"/>
    <property type="evidence" value="ECO:0007669"/>
    <property type="project" value="UniProtKB-EC"/>
</dbReference>
<accession>A0A6J1BSK6</accession>
<dbReference type="PANTHER" id="PTHR12320">
    <property type="entry name" value="PROTEIN PHOSPHATASE 2C"/>
    <property type="match status" value="1"/>
</dbReference>
<dbReference type="PROSITE" id="PS51746">
    <property type="entry name" value="PPM_2"/>
    <property type="match status" value="1"/>
</dbReference>
<evidence type="ECO:0000259" key="12">
    <source>
        <dbReference type="PROSITE" id="PS51746"/>
    </source>
</evidence>
<keyword evidence="13" id="KW-1185">Reference proteome</keyword>
<evidence type="ECO:0000256" key="6">
    <source>
        <dbReference type="ARBA" id="ARBA00022842"/>
    </source>
</evidence>
<dbReference type="FunFam" id="3.60.40.10:FF:000138">
    <property type="entry name" value="5-azacytidine resistance protein azr1"/>
    <property type="match status" value="1"/>
</dbReference>
<keyword evidence="6 11" id="KW-0460">Magnesium</keyword>
<evidence type="ECO:0000256" key="9">
    <source>
        <dbReference type="ARBA" id="ARBA00047761"/>
    </source>
</evidence>
<evidence type="ECO:0000256" key="10">
    <source>
        <dbReference type="ARBA" id="ARBA00048336"/>
    </source>
</evidence>
<dbReference type="SUPFAM" id="SSF81606">
    <property type="entry name" value="PP2C-like"/>
    <property type="match status" value="1"/>
</dbReference>
<evidence type="ECO:0000256" key="7">
    <source>
        <dbReference type="ARBA" id="ARBA00022912"/>
    </source>
</evidence>
<dbReference type="InterPro" id="IPR001932">
    <property type="entry name" value="PPM-type_phosphatase-like_dom"/>
</dbReference>
<comment type="catalytic activity">
    <reaction evidence="10 11">
        <text>O-phospho-L-threonyl-[protein] + H2O = L-threonyl-[protein] + phosphate</text>
        <dbReference type="Rhea" id="RHEA:47004"/>
        <dbReference type="Rhea" id="RHEA-COMP:11060"/>
        <dbReference type="Rhea" id="RHEA-COMP:11605"/>
        <dbReference type="ChEBI" id="CHEBI:15377"/>
        <dbReference type="ChEBI" id="CHEBI:30013"/>
        <dbReference type="ChEBI" id="CHEBI:43474"/>
        <dbReference type="ChEBI" id="CHEBI:61977"/>
        <dbReference type="EC" id="3.1.3.16"/>
    </reaction>
</comment>
<keyword evidence="5 11" id="KW-0378">Hydrolase</keyword>
<comment type="catalytic activity">
    <reaction evidence="9 11">
        <text>O-phospho-L-seryl-[protein] + H2O = L-seryl-[protein] + phosphate</text>
        <dbReference type="Rhea" id="RHEA:20629"/>
        <dbReference type="Rhea" id="RHEA-COMP:9863"/>
        <dbReference type="Rhea" id="RHEA-COMP:11604"/>
        <dbReference type="ChEBI" id="CHEBI:15377"/>
        <dbReference type="ChEBI" id="CHEBI:29999"/>
        <dbReference type="ChEBI" id="CHEBI:43474"/>
        <dbReference type="ChEBI" id="CHEBI:83421"/>
        <dbReference type="EC" id="3.1.3.16"/>
    </reaction>
</comment>
<dbReference type="EC" id="3.1.3.16" evidence="11"/>
<dbReference type="CDD" id="cd00143">
    <property type="entry name" value="PP2Cc"/>
    <property type="match status" value="1"/>
</dbReference>
<dbReference type="OrthoDB" id="60843at2759"/>
<dbReference type="RefSeq" id="XP_021301199.1">
    <property type="nucleotide sequence ID" value="XM_021445524.1"/>
</dbReference>
<dbReference type="GO" id="GO:0009507">
    <property type="term" value="C:chloroplast"/>
    <property type="evidence" value="ECO:0007669"/>
    <property type="project" value="TreeGrafter"/>
</dbReference>
<comment type="cofactor">
    <cofactor evidence="1 11">
        <name>Mn(2+)</name>
        <dbReference type="ChEBI" id="CHEBI:29035"/>
    </cofactor>
</comment>
<dbReference type="InterPro" id="IPR036457">
    <property type="entry name" value="PPM-type-like_dom_sf"/>
</dbReference>
<comment type="cofactor">
    <cofactor evidence="2 11">
        <name>Mg(2+)</name>
        <dbReference type="ChEBI" id="CHEBI:18420"/>
    </cofactor>
</comment>
<dbReference type="AlphaFoldDB" id="A0A6J1BSK6"/>
<dbReference type="RefSeq" id="XP_021301200.1">
    <property type="nucleotide sequence ID" value="XM_021445525.1"/>
</dbReference>
<evidence type="ECO:0000256" key="2">
    <source>
        <dbReference type="ARBA" id="ARBA00001946"/>
    </source>
</evidence>
<protein>
    <recommendedName>
        <fullName evidence="11">Protein phosphatase</fullName>
        <ecNumber evidence="11">3.1.3.16</ecNumber>
    </recommendedName>
</protein>
<evidence type="ECO:0000313" key="13">
    <source>
        <dbReference type="Proteomes" id="UP000504621"/>
    </source>
</evidence>
<name>A0A6J1BSK6_9ROSI</name>
<evidence type="ECO:0000256" key="8">
    <source>
        <dbReference type="ARBA" id="ARBA00023211"/>
    </source>
</evidence>
<proteinExistence type="inferred from homology"/>
<organism evidence="13 14">
    <name type="scientific">Herrania umbratica</name>
    <dbReference type="NCBI Taxonomy" id="108875"/>
    <lineage>
        <taxon>Eukaryota</taxon>
        <taxon>Viridiplantae</taxon>
        <taxon>Streptophyta</taxon>
        <taxon>Embryophyta</taxon>
        <taxon>Tracheophyta</taxon>
        <taxon>Spermatophyta</taxon>
        <taxon>Magnoliopsida</taxon>
        <taxon>eudicotyledons</taxon>
        <taxon>Gunneridae</taxon>
        <taxon>Pentapetalae</taxon>
        <taxon>rosids</taxon>
        <taxon>malvids</taxon>
        <taxon>Malvales</taxon>
        <taxon>Malvaceae</taxon>
        <taxon>Byttnerioideae</taxon>
        <taxon>Herrania</taxon>
    </lineage>
</organism>
<evidence type="ECO:0000256" key="5">
    <source>
        <dbReference type="ARBA" id="ARBA00022801"/>
    </source>
</evidence>
<dbReference type="SMART" id="SM00332">
    <property type="entry name" value="PP2Cc"/>
    <property type="match status" value="1"/>
</dbReference>
<evidence type="ECO:0000256" key="1">
    <source>
        <dbReference type="ARBA" id="ARBA00001936"/>
    </source>
</evidence>
<evidence type="ECO:0000313" key="15">
    <source>
        <dbReference type="RefSeq" id="XP_021301200.1"/>
    </source>
</evidence>
<dbReference type="GO" id="GO:0046872">
    <property type="term" value="F:metal ion binding"/>
    <property type="evidence" value="ECO:0007669"/>
    <property type="project" value="UniProtKB-UniRule"/>
</dbReference>
<dbReference type="GeneID" id="110429468"/>